<accession>A0A674D8W3</accession>
<organism evidence="6 7">
    <name type="scientific">Salmo trutta</name>
    <name type="common">Brown trout</name>
    <dbReference type="NCBI Taxonomy" id="8032"/>
    <lineage>
        <taxon>Eukaryota</taxon>
        <taxon>Metazoa</taxon>
        <taxon>Chordata</taxon>
        <taxon>Craniata</taxon>
        <taxon>Vertebrata</taxon>
        <taxon>Euteleostomi</taxon>
        <taxon>Actinopterygii</taxon>
        <taxon>Neopterygii</taxon>
        <taxon>Teleostei</taxon>
        <taxon>Protacanthopterygii</taxon>
        <taxon>Salmoniformes</taxon>
        <taxon>Salmonidae</taxon>
        <taxon>Salmoninae</taxon>
        <taxon>Salmo</taxon>
    </lineage>
</organism>
<dbReference type="SUPFAM" id="SSF63411">
    <property type="entry name" value="LuxS/MPP-like metallohydrolase"/>
    <property type="match status" value="2"/>
</dbReference>
<keyword evidence="2" id="KW-0809">Transit peptide</keyword>
<dbReference type="InterPro" id="IPR011249">
    <property type="entry name" value="Metalloenz_LuxS/M16"/>
</dbReference>
<evidence type="ECO:0000313" key="6">
    <source>
        <dbReference type="Ensembl" id="ENSSTUP00000091996.1"/>
    </source>
</evidence>
<dbReference type="Gene3D" id="3.30.830.10">
    <property type="entry name" value="Metalloenzyme, LuxS/M16 peptidase-like"/>
    <property type="match status" value="2"/>
</dbReference>
<evidence type="ECO:0000256" key="2">
    <source>
        <dbReference type="ARBA" id="ARBA00022946"/>
    </source>
</evidence>
<gene>
    <name evidence="6" type="primary">LOC115171647</name>
</gene>
<keyword evidence="3" id="KW-0496">Mitochondrion</keyword>
<evidence type="ECO:0000259" key="4">
    <source>
        <dbReference type="Pfam" id="PF00675"/>
    </source>
</evidence>
<dbReference type="FunFam" id="3.30.830.10:FF:000021">
    <property type="entry name" value="Cytochrome b-c1 complex subunit 2"/>
    <property type="match status" value="1"/>
</dbReference>
<dbReference type="GO" id="GO:0016020">
    <property type="term" value="C:membrane"/>
    <property type="evidence" value="ECO:0007669"/>
    <property type="project" value="UniProtKB-ARBA"/>
</dbReference>
<dbReference type="AlphaFoldDB" id="A0A674D8W3"/>
<feature type="domain" description="Peptidase M16 C-terminal" evidence="5">
    <location>
        <begin position="186"/>
        <end position="364"/>
    </location>
</feature>
<feature type="domain" description="Peptidase M16 N-terminal" evidence="4">
    <location>
        <begin position="28"/>
        <end position="180"/>
    </location>
</feature>
<reference evidence="6" key="1">
    <citation type="submission" date="2025-08" db="UniProtKB">
        <authorList>
            <consortium name="Ensembl"/>
        </authorList>
    </citation>
    <scope>IDENTIFICATION</scope>
</reference>
<evidence type="ECO:0000313" key="7">
    <source>
        <dbReference type="Proteomes" id="UP000472277"/>
    </source>
</evidence>
<dbReference type="GeneTree" id="ENSGT00940000166251"/>
<proteinExistence type="predicted"/>
<dbReference type="InterPro" id="IPR011765">
    <property type="entry name" value="Pept_M16_N"/>
</dbReference>
<comment type="subcellular location">
    <subcellularLocation>
        <location evidence="1">Mitochondrion</location>
    </subcellularLocation>
</comment>
<evidence type="ECO:0000256" key="3">
    <source>
        <dbReference type="ARBA" id="ARBA00023128"/>
    </source>
</evidence>
<dbReference type="Pfam" id="PF05193">
    <property type="entry name" value="Peptidase_M16_C"/>
    <property type="match status" value="1"/>
</dbReference>
<dbReference type="Pfam" id="PF00675">
    <property type="entry name" value="Peptidase_M16"/>
    <property type="match status" value="1"/>
</dbReference>
<dbReference type="PANTHER" id="PTHR11851:SF226">
    <property type="entry name" value="CYTOCHROME B-C1 COMPLEX SUBUNIT 2, MITOCHONDRIAL"/>
    <property type="match status" value="1"/>
</dbReference>
<dbReference type="InterPro" id="IPR007863">
    <property type="entry name" value="Peptidase_M16_C"/>
</dbReference>
<evidence type="ECO:0000259" key="5">
    <source>
        <dbReference type="Pfam" id="PF05193"/>
    </source>
</evidence>
<protein>
    <submittedName>
        <fullName evidence="6">Ubiquinol-cytochrome c reductase core protein 2a</fullName>
    </submittedName>
</protein>
<dbReference type="GO" id="GO:0046872">
    <property type="term" value="F:metal ion binding"/>
    <property type="evidence" value="ECO:0007669"/>
    <property type="project" value="InterPro"/>
</dbReference>
<dbReference type="Proteomes" id="UP000472277">
    <property type="component" value="Chromosome 32"/>
</dbReference>
<dbReference type="InterPro" id="IPR050361">
    <property type="entry name" value="MPP/UQCRC_Complex"/>
</dbReference>
<keyword evidence="7" id="KW-1185">Reference proteome</keyword>
<sequence length="439" mass="46471">MMFWFNPPVVLFSAIRRHLTGLPNGLVIASLENYSPVSSVGVFVKAGTRYETVENQGVSHVLRLAANLTTKGASAFRICRGVEAVGGSLRSVIMTVALSVCVRMFVSAHPTSILLRDTVMEYLINVTTTPEFRPWEVDDLTSRVKVDRALAHQCSQIGVIEKLHEAAYKNALSNSLYCPDYMVGKVSGEQLQSFVQNNFTSARMALVGLGVNHSVLRQVGEQFLSVRSGAGVAGAKAVYRGGELRVQNGAGLVHSLIASEGGVTGSAEANAFSVLQRVLGAGPHVKRGSNVTSKLSQGIAKATTQPFDATAFNATYADSGLFGVYSIAQADSAGEVIKAAIAQVTGVAKGGVSEDDVARARKQLKAEYLMSMESSEGLLEEMGAQALSSGAYHSPETVTQSIDSVSHADVVNAARKFVDGKKSMAAIGHLANTPFVDEL</sequence>
<dbReference type="PANTHER" id="PTHR11851">
    <property type="entry name" value="METALLOPROTEASE"/>
    <property type="match status" value="1"/>
</dbReference>
<reference evidence="6" key="2">
    <citation type="submission" date="2025-09" db="UniProtKB">
        <authorList>
            <consortium name="Ensembl"/>
        </authorList>
    </citation>
    <scope>IDENTIFICATION</scope>
</reference>
<dbReference type="GO" id="GO:0005739">
    <property type="term" value="C:mitochondrion"/>
    <property type="evidence" value="ECO:0007669"/>
    <property type="project" value="UniProtKB-SubCell"/>
</dbReference>
<dbReference type="Ensembl" id="ENSSTUT00000097887.1">
    <property type="protein sequence ID" value="ENSSTUP00000091996.1"/>
    <property type="gene ID" value="ENSSTUG00000039597.1"/>
</dbReference>
<name>A0A674D8W3_SALTR</name>
<evidence type="ECO:0000256" key="1">
    <source>
        <dbReference type="ARBA" id="ARBA00004173"/>
    </source>
</evidence>
<dbReference type="FunFam" id="3.30.830.10:FF:000039">
    <property type="entry name" value="Ubiquinol-cytochrome c reductase core subunit 2"/>
    <property type="match status" value="1"/>
</dbReference>